<keyword evidence="2 7" id="KW-0436">Ligase</keyword>
<dbReference type="InterPro" id="IPR045864">
    <property type="entry name" value="aa-tRNA-synth_II/BPL/LPL"/>
</dbReference>
<dbReference type="GO" id="GO:0004816">
    <property type="term" value="F:asparagine-tRNA ligase activity"/>
    <property type="evidence" value="ECO:0007669"/>
    <property type="project" value="UniProtKB-UniRule"/>
</dbReference>
<dbReference type="NCBIfam" id="NF003483">
    <property type="entry name" value="PRK05159.1"/>
    <property type="match status" value="1"/>
</dbReference>
<dbReference type="Gene3D" id="2.40.50.140">
    <property type="entry name" value="Nucleic acid-binding proteins"/>
    <property type="match status" value="1"/>
</dbReference>
<sequence length="432" mass="49834">MATFTTIEEINKYEGQEVLIKGWLYNKRSSGKIHFLQIRDGSAFIQGVVVKNEVAEEVFKICKELTQESSIEVIGVVQKDDRAPAGYELLVKEVKPIHIALEGYPISLKEHGTDFLMENRHLWMRTPKQNAILRIRDEINLAIRTFFHERGFVLIEPPIITPSACEGTTELFEIDYFGENAYLSQTGQLYAEAAAMAFGKVYSFGPTFRAEKSKTRKHLNEFWMVEPEMAFVDFEGNLKVQEEMLEYIAQRVLQNKKYELKILGRDTTSLENIKAPFPRITYTDAVEMLKKADFEFEWGDDFGAPHETYIAEQFDRPVFITHFPTKMKAFYMQPDENNPEVILGADLIAPEGYGEIIGGSQRIHDLDLILHKIKEENLPLEIYEWYLDLRRYGSVPHSGFGLGLERTVAWICGIDHIRQTIPFARTLNRVYP</sequence>
<dbReference type="PANTHER" id="PTHR22594:SF34">
    <property type="entry name" value="ASPARAGINE--TRNA LIGASE, MITOCHONDRIAL-RELATED"/>
    <property type="match status" value="1"/>
</dbReference>
<dbReference type="GO" id="GO:0016740">
    <property type="term" value="F:transferase activity"/>
    <property type="evidence" value="ECO:0007669"/>
    <property type="project" value="UniProtKB-ARBA"/>
</dbReference>
<dbReference type="Pfam" id="PF00152">
    <property type="entry name" value="tRNA-synt_2"/>
    <property type="match status" value="1"/>
</dbReference>
<dbReference type="SUPFAM" id="SSF55681">
    <property type="entry name" value="Class II aaRS and biotin synthetases"/>
    <property type="match status" value="1"/>
</dbReference>
<dbReference type="GO" id="GO:0003676">
    <property type="term" value="F:nucleic acid binding"/>
    <property type="evidence" value="ECO:0007669"/>
    <property type="project" value="InterPro"/>
</dbReference>
<evidence type="ECO:0000313" key="9">
    <source>
        <dbReference type="Proteomes" id="UP000035704"/>
    </source>
</evidence>
<dbReference type="Proteomes" id="UP000035704">
    <property type="component" value="Chromosome"/>
</dbReference>
<dbReference type="CDD" id="cd00776">
    <property type="entry name" value="AsxRS_core"/>
    <property type="match status" value="1"/>
</dbReference>
<dbReference type="EC" id="6.1.1.22" evidence="7"/>
<dbReference type="KEGG" id="cace:CACET_c19610"/>
<dbReference type="Pfam" id="PF01336">
    <property type="entry name" value="tRNA_anti-codon"/>
    <property type="match status" value="1"/>
</dbReference>
<dbReference type="RefSeq" id="WP_044822867.1">
    <property type="nucleotide sequence ID" value="NZ_CP009687.1"/>
</dbReference>
<dbReference type="SUPFAM" id="SSF50249">
    <property type="entry name" value="Nucleic acid-binding proteins"/>
    <property type="match status" value="1"/>
</dbReference>
<keyword evidence="9" id="KW-1185">Reference proteome</keyword>
<dbReference type="STRING" id="84022.CACET_c19610"/>
<dbReference type="Gene3D" id="3.30.930.10">
    <property type="entry name" value="Bira Bifunctional Protein, Domain 2"/>
    <property type="match status" value="1"/>
</dbReference>
<reference evidence="8 9" key="1">
    <citation type="submission" date="2014-10" db="EMBL/GenBank/DDBJ databases">
        <title>Genome sequence of Clostridium aceticum DSM 1496.</title>
        <authorList>
            <person name="Poehlein A."/>
            <person name="Schiel-Bengelsdorf B."/>
            <person name="Gottschalk G."/>
            <person name="Duerre P."/>
            <person name="Daniel R."/>
        </authorList>
    </citation>
    <scope>NUCLEOTIDE SEQUENCE [LARGE SCALE GENOMIC DNA]</scope>
    <source>
        <strain evidence="8 9">DSM 1496</strain>
    </source>
</reference>
<keyword evidence="3 7" id="KW-0547">Nucleotide-binding</keyword>
<dbReference type="GO" id="GO:0005524">
    <property type="term" value="F:ATP binding"/>
    <property type="evidence" value="ECO:0007669"/>
    <property type="project" value="UniProtKB-UniRule"/>
</dbReference>
<dbReference type="OrthoDB" id="9762036at2"/>
<keyword evidence="4 7" id="KW-0067">ATP-binding</keyword>
<evidence type="ECO:0000256" key="4">
    <source>
        <dbReference type="ARBA" id="ARBA00022840"/>
    </source>
</evidence>
<dbReference type="PANTHER" id="PTHR22594">
    <property type="entry name" value="ASPARTYL/LYSYL-TRNA SYNTHETASE"/>
    <property type="match status" value="1"/>
</dbReference>
<comment type="subcellular location">
    <subcellularLocation>
        <location evidence="7">Cytoplasm</location>
    </subcellularLocation>
</comment>
<dbReference type="InterPro" id="IPR002312">
    <property type="entry name" value="Asp/Asn-tRNA-synth_IIb"/>
</dbReference>
<dbReference type="InterPro" id="IPR004522">
    <property type="entry name" value="Asn-tRNA-ligase"/>
</dbReference>
<evidence type="ECO:0000313" key="8">
    <source>
        <dbReference type="EMBL" id="AKL95409.1"/>
    </source>
</evidence>
<keyword evidence="5 7" id="KW-0648">Protein biosynthesis</keyword>
<dbReference type="PRINTS" id="PR01042">
    <property type="entry name" value="TRNASYNTHASP"/>
</dbReference>
<evidence type="ECO:0000256" key="7">
    <source>
        <dbReference type="HAMAP-Rule" id="MF_00534"/>
    </source>
</evidence>
<evidence type="ECO:0000256" key="6">
    <source>
        <dbReference type="ARBA" id="ARBA00023146"/>
    </source>
</evidence>
<protein>
    <recommendedName>
        <fullName evidence="7">Asparagine--tRNA ligase</fullName>
        <ecNumber evidence="7">6.1.1.22</ecNumber>
    </recommendedName>
    <alternativeName>
        <fullName evidence="7">Asparaginyl-tRNA synthetase</fullName>
        <shortName evidence="7">AsnRS</shortName>
    </alternativeName>
</protein>
<dbReference type="NCBIfam" id="NF003037">
    <property type="entry name" value="PRK03932.1"/>
    <property type="match status" value="1"/>
</dbReference>
<dbReference type="InterPro" id="IPR004364">
    <property type="entry name" value="Aa-tRNA-synt_II"/>
</dbReference>
<dbReference type="HAMAP" id="MF_00534">
    <property type="entry name" value="Asn_tRNA_synth"/>
    <property type="match status" value="1"/>
</dbReference>
<organism evidence="8 9">
    <name type="scientific">Clostridium aceticum</name>
    <dbReference type="NCBI Taxonomy" id="84022"/>
    <lineage>
        <taxon>Bacteria</taxon>
        <taxon>Bacillati</taxon>
        <taxon>Bacillota</taxon>
        <taxon>Clostridia</taxon>
        <taxon>Eubacteriales</taxon>
        <taxon>Clostridiaceae</taxon>
        <taxon>Clostridium</taxon>
    </lineage>
</organism>
<proteinExistence type="inferred from homology"/>
<accession>A0A0D8IET5</accession>
<keyword evidence="7" id="KW-0963">Cytoplasm</keyword>
<dbReference type="InterPro" id="IPR012340">
    <property type="entry name" value="NA-bd_OB-fold"/>
</dbReference>
<evidence type="ECO:0000256" key="3">
    <source>
        <dbReference type="ARBA" id="ARBA00022741"/>
    </source>
</evidence>
<dbReference type="EMBL" id="CP009687">
    <property type="protein sequence ID" value="AKL95409.1"/>
    <property type="molecule type" value="Genomic_DNA"/>
</dbReference>
<dbReference type="GO" id="GO:0006421">
    <property type="term" value="P:asparaginyl-tRNA aminoacylation"/>
    <property type="evidence" value="ECO:0007669"/>
    <property type="project" value="UniProtKB-UniRule"/>
</dbReference>
<dbReference type="AlphaFoldDB" id="A0A0D8IET5"/>
<dbReference type="GO" id="GO:0005737">
    <property type="term" value="C:cytoplasm"/>
    <property type="evidence" value="ECO:0007669"/>
    <property type="project" value="UniProtKB-SubCell"/>
</dbReference>
<name>A0A0D8IET5_9CLOT</name>
<comment type="similarity">
    <text evidence="1 7">Belongs to the class-II aminoacyl-tRNA synthetase family.</text>
</comment>
<dbReference type="PATRIC" id="fig|84022.5.peg.14"/>
<comment type="subunit">
    <text evidence="7">Homodimer.</text>
</comment>
<dbReference type="CDD" id="cd04323">
    <property type="entry name" value="AsnRS_cyto_like_N"/>
    <property type="match status" value="1"/>
</dbReference>
<gene>
    <name evidence="7 8" type="primary">asnS</name>
    <name evidence="8" type="ORF">CACET_c19610</name>
</gene>
<evidence type="ECO:0000256" key="2">
    <source>
        <dbReference type="ARBA" id="ARBA00022598"/>
    </source>
</evidence>
<evidence type="ECO:0000256" key="5">
    <source>
        <dbReference type="ARBA" id="ARBA00022917"/>
    </source>
</evidence>
<dbReference type="PROSITE" id="PS50862">
    <property type="entry name" value="AA_TRNA_LIGASE_II"/>
    <property type="match status" value="1"/>
</dbReference>
<dbReference type="NCBIfam" id="TIGR00457">
    <property type="entry name" value="asnS"/>
    <property type="match status" value="1"/>
</dbReference>
<dbReference type="InterPro" id="IPR006195">
    <property type="entry name" value="aa-tRNA-synth_II"/>
</dbReference>
<dbReference type="GO" id="GO:0140096">
    <property type="term" value="F:catalytic activity, acting on a protein"/>
    <property type="evidence" value="ECO:0007669"/>
    <property type="project" value="UniProtKB-ARBA"/>
</dbReference>
<dbReference type="InterPro" id="IPR004365">
    <property type="entry name" value="NA-bd_OB_tRNA"/>
</dbReference>
<evidence type="ECO:0000256" key="1">
    <source>
        <dbReference type="ARBA" id="ARBA00008226"/>
    </source>
</evidence>
<keyword evidence="6 7" id="KW-0030">Aminoacyl-tRNA synthetase</keyword>
<comment type="catalytic activity">
    <reaction evidence="7">
        <text>tRNA(Asn) + L-asparagine + ATP = L-asparaginyl-tRNA(Asn) + AMP + diphosphate + H(+)</text>
        <dbReference type="Rhea" id="RHEA:11180"/>
        <dbReference type="Rhea" id="RHEA-COMP:9659"/>
        <dbReference type="Rhea" id="RHEA-COMP:9674"/>
        <dbReference type="ChEBI" id="CHEBI:15378"/>
        <dbReference type="ChEBI" id="CHEBI:30616"/>
        <dbReference type="ChEBI" id="CHEBI:33019"/>
        <dbReference type="ChEBI" id="CHEBI:58048"/>
        <dbReference type="ChEBI" id="CHEBI:78442"/>
        <dbReference type="ChEBI" id="CHEBI:78515"/>
        <dbReference type="ChEBI" id="CHEBI:456215"/>
        <dbReference type="EC" id="6.1.1.22"/>
    </reaction>
</comment>